<dbReference type="GO" id="GO:0007015">
    <property type="term" value="P:actin filament organization"/>
    <property type="evidence" value="ECO:0007669"/>
    <property type="project" value="TreeGrafter"/>
</dbReference>
<evidence type="ECO:0000313" key="2">
    <source>
        <dbReference type="EMBL" id="RKP25830.1"/>
    </source>
</evidence>
<reference evidence="3" key="1">
    <citation type="journal article" date="2018" name="Nat. Microbiol.">
        <title>Leveraging single-cell genomics to expand the fungal tree of life.</title>
        <authorList>
            <person name="Ahrendt S.R."/>
            <person name="Quandt C.A."/>
            <person name="Ciobanu D."/>
            <person name="Clum A."/>
            <person name="Salamov A."/>
            <person name="Andreopoulos B."/>
            <person name="Cheng J.F."/>
            <person name="Woyke T."/>
            <person name="Pelin A."/>
            <person name="Henrissat B."/>
            <person name="Reynolds N.K."/>
            <person name="Benny G.L."/>
            <person name="Smith M.E."/>
            <person name="James T.Y."/>
            <person name="Grigoriev I.V."/>
        </authorList>
    </citation>
    <scope>NUCLEOTIDE SEQUENCE [LARGE SCALE GENOMIC DNA]</scope>
    <source>
        <strain evidence="3">Benny S71-1</strain>
    </source>
</reference>
<dbReference type="Pfam" id="PF11841">
    <property type="entry name" value="ELMO_ARM"/>
    <property type="match status" value="1"/>
</dbReference>
<name>A0A4P9Z2X0_9FUNG</name>
<dbReference type="PANTHER" id="PTHR12771">
    <property type="entry name" value="ENGULFMENT AND CELL MOTILITY"/>
    <property type="match status" value="1"/>
</dbReference>
<dbReference type="OrthoDB" id="28413at2759"/>
<dbReference type="PROSITE" id="PS51335">
    <property type="entry name" value="ELMO"/>
    <property type="match status" value="1"/>
</dbReference>
<dbReference type="EMBL" id="KZ989601">
    <property type="protein sequence ID" value="RKP25830.1"/>
    <property type="molecule type" value="Genomic_DNA"/>
</dbReference>
<proteinExistence type="predicted"/>
<dbReference type="InterPro" id="IPR016024">
    <property type="entry name" value="ARM-type_fold"/>
</dbReference>
<feature type="domain" description="ELMO" evidence="1">
    <location>
        <begin position="310"/>
        <end position="472"/>
    </location>
</feature>
<dbReference type="InterPro" id="IPR050868">
    <property type="entry name" value="ELMO_domain-containing"/>
</dbReference>
<accession>A0A4P9Z2X0</accession>
<protein>
    <submittedName>
        <fullName evidence="2">ELMO/CED-12 family-domain-containing protein</fullName>
    </submittedName>
</protein>
<dbReference type="Pfam" id="PF04727">
    <property type="entry name" value="ELMO_CED12"/>
    <property type="match status" value="1"/>
</dbReference>
<dbReference type="GO" id="GO:0005886">
    <property type="term" value="C:plasma membrane"/>
    <property type="evidence" value="ECO:0007669"/>
    <property type="project" value="TreeGrafter"/>
</dbReference>
<feature type="non-terminal residue" evidence="2">
    <location>
        <position position="540"/>
    </location>
</feature>
<dbReference type="AlphaFoldDB" id="A0A4P9Z2X0"/>
<dbReference type="SUPFAM" id="SSF48371">
    <property type="entry name" value="ARM repeat"/>
    <property type="match status" value="1"/>
</dbReference>
<keyword evidence="3" id="KW-1185">Reference proteome</keyword>
<sequence>MLSTQVELVYENRELSCLIDLSLPVADIVRTLCLDQLGLPDEPGRYALRLASTLELITDDNIRRKVSYGERIRLVVSPQAEARDMARQLQANTTTDRKKLIFTLKEAIKEPEFAVEFCRMGGLQIIMDTVRSTTGNSLAYALNSLANLMEHDFGWDQITDDFIHMLARLVVHETLVNVSRPATAVLIKLVCADATANGPIQCYGYAKLHQAMSAESDFLPSLVGRLSASDYVLAQLSLALVNAMSTHVTSEYTDEYQRELDRLGARKLVMRLMQLNPGEEMGKHLLDFQQIILRHQHQLKYTQLGPETPGVADLLNGIWQAARITETDKRVAVEASGWTGEVKWRLLGFDTENPWKEMQRVGLLGLQHMYHYVQSDADHFAKLIIEQLNRTSQRRCPYAHASIEVTELLSDQWNIGSGYAPATAFQPLQLVMEDVHTTTLLAFFRAWNHMEATTEDFDKVSALVRSHVRYTLQESEITSLFDYERAMLETPYEVMRARQLKDLEDEDDLLTKLAVRNLRERLYRESYEFVKQQRIECLVR</sequence>
<dbReference type="Gene3D" id="1.25.10.10">
    <property type="entry name" value="Leucine-rich Repeat Variant"/>
    <property type="match status" value="1"/>
</dbReference>
<gene>
    <name evidence="2" type="ORF">SYNPS1DRAFT_4649</name>
</gene>
<organism evidence="2 3">
    <name type="scientific">Syncephalis pseudoplumigaleata</name>
    <dbReference type="NCBI Taxonomy" id="1712513"/>
    <lineage>
        <taxon>Eukaryota</taxon>
        <taxon>Fungi</taxon>
        <taxon>Fungi incertae sedis</taxon>
        <taxon>Zoopagomycota</taxon>
        <taxon>Zoopagomycotina</taxon>
        <taxon>Zoopagomycetes</taxon>
        <taxon>Zoopagales</taxon>
        <taxon>Piptocephalidaceae</taxon>
        <taxon>Syncephalis</taxon>
    </lineage>
</organism>
<dbReference type="InterPro" id="IPR011989">
    <property type="entry name" value="ARM-like"/>
</dbReference>
<dbReference type="Proteomes" id="UP000278143">
    <property type="component" value="Unassembled WGS sequence"/>
</dbReference>
<dbReference type="PANTHER" id="PTHR12771:SF56">
    <property type="entry name" value="CED-12"/>
    <property type="match status" value="1"/>
</dbReference>
<evidence type="ECO:0000259" key="1">
    <source>
        <dbReference type="PROSITE" id="PS51335"/>
    </source>
</evidence>
<dbReference type="InterPro" id="IPR006816">
    <property type="entry name" value="ELMO_dom"/>
</dbReference>
<dbReference type="InterPro" id="IPR024574">
    <property type="entry name" value="ELMO_ARM"/>
</dbReference>
<dbReference type="GO" id="GO:0048870">
    <property type="term" value="P:cell motility"/>
    <property type="evidence" value="ECO:0007669"/>
    <property type="project" value="TreeGrafter"/>
</dbReference>
<evidence type="ECO:0000313" key="3">
    <source>
        <dbReference type="Proteomes" id="UP000278143"/>
    </source>
</evidence>